<keyword evidence="1" id="KW-0812">Transmembrane</keyword>
<dbReference type="InterPro" id="IPR021683">
    <property type="entry name" value="DUF3267"/>
</dbReference>
<feature type="transmembrane region" description="Helical" evidence="1">
    <location>
        <begin position="161"/>
        <end position="182"/>
    </location>
</feature>
<evidence type="ECO:0000313" key="3">
    <source>
        <dbReference type="Proteomes" id="UP000593601"/>
    </source>
</evidence>
<keyword evidence="1" id="KW-1133">Transmembrane helix</keyword>
<dbReference type="Pfam" id="PF11667">
    <property type="entry name" value="DUF3267"/>
    <property type="match status" value="1"/>
</dbReference>
<dbReference type="KEGG" id="bliq:INP51_04015"/>
<feature type="transmembrane region" description="Helical" evidence="1">
    <location>
        <begin position="42"/>
        <end position="62"/>
    </location>
</feature>
<dbReference type="AlphaFoldDB" id="A0A7M2RL97"/>
<dbReference type="EMBL" id="CP063304">
    <property type="protein sequence ID" value="QOV20122.1"/>
    <property type="molecule type" value="Genomic_DNA"/>
</dbReference>
<organism evidence="2 3">
    <name type="scientific">Blautia liquoris</name>
    <dbReference type="NCBI Taxonomy" id="2779518"/>
    <lineage>
        <taxon>Bacteria</taxon>
        <taxon>Bacillati</taxon>
        <taxon>Bacillota</taxon>
        <taxon>Clostridia</taxon>
        <taxon>Lachnospirales</taxon>
        <taxon>Lachnospiraceae</taxon>
        <taxon>Blautia</taxon>
    </lineage>
</organism>
<sequence>MDKKDKVAEKQKKYIYHYEKLCADLKAQNRKKIEVLYSETKASVFGLCCAAPFVAAILFSYFLLNTNNGKQHNIFYGIIILIACFSLSIIVHEVLHGVGWCIAGKVRWSHIHITFEGDMPLCHCDVPLKGRQYLAGALLPVILLGFIPAVIAFAIPNIFLMIFSVLSVVSAGGDLLLSLRVIRHWDDMIIDHPTEAGFVAFTA</sequence>
<reference evidence="2 3" key="1">
    <citation type="submission" date="2020-10" db="EMBL/GenBank/DDBJ databases">
        <title>Blautia liquoris sp.nov., isolated from the mud in a fermentation cellar used for the production of Chinese strong-flavoured liquor.</title>
        <authorList>
            <person name="Lu L."/>
        </authorList>
    </citation>
    <scope>NUCLEOTIDE SEQUENCE [LARGE SCALE GENOMIC DNA]</scope>
    <source>
        <strain evidence="2 3">LZLJ-3</strain>
    </source>
</reference>
<keyword evidence="1" id="KW-0472">Membrane</keyword>
<protein>
    <submittedName>
        <fullName evidence="2">DUF3267 domain-containing protein</fullName>
    </submittedName>
</protein>
<accession>A0A7M2RL97</accession>
<dbReference type="Proteomes" id="UP000593601">
    <property type="component" value="Chromosome"/>
</dbReference>
<keyword evidence="3" id="KW-1185">Reference proteome</keyword>
<gene>
    <name evidence="2" type="ORF">INP51_04015</name>
</gene>
<name>A0A7M2RL97_9FIRM</name>
<dbReference type="RefSeq" id="WP_193736442.1">
    <property type="nucleotide sequence ID" value="NZ_CP063304.1"/>
</dbReference>
<proteinExistence type="predicted"/>
<feature type="transmembrane region" description="Helical" evidence="1">
    <location>
        <begin position="133"/>
        <end position="155"/>
    </location>
</feature>
<evidence type="ECO:0000313" key="2">
    <source>
        <dbReference type="EMBL" id="QOV20122.1"/>
    </source>
</evidence>
<feature type="transmembrane region" description="Helical" evidence="1">
    <location>
        <begin position="74"/>
        <end position="95"/>
    </location>
</feature>
<evidence type="ECO:0000256" key="1">
    <source>
        <dbReference type="SAM" id="Phobius"/>
    </source>
</evidence>